<dbReference type="EMBL" id="OA882341">
    <property type="protein sequence ID" value="CAD7274797.1"/>
    <property type="molecule type" value="Genomic_DNA"/>
</dbReference>
<keyword evidence="3 5" id="KW-1133">Transmembrane helix</keyword>
<dbReference type="EMBL" id="CAJPEX010000304">
    <property type="protein sequence ID" value="CAG0914949.1"/>
    <property type="molecule type" value="Genomic_DNA"/>
</dbReference>
<keyword evidence="7" id="KW-1185">Reference proteome</keyword>
<dbReference type="Proteomes" id="UP000678499">
    <property type="component" value="Unassembled WGS sequence"/>
</dbReference>
<dbReference type="Pfam" id="PF10507">
    <property type="entry name" value="TMEM65"/>
    <property type="match status" value="1"/>
</dbReference>
<evidence type="ECO:0000313" key="6">
    <source>
        <dbReference type="EMBL" id="CAD7274797.1"/>
    </source>
</evidence>
<keyword evidence="4 5" id="KW-0472">Membrane</keyword>
<dbReference type="GO" id="GO:0016020">
    <property type="term" value="C:membrane"/>
    <property type="evidence" value="ECO:0007669"/>
    <property type="project" value="UniProtKB-SubCell"/>
</dbReference>
<evidence type="ECO:0000256" key="5">
    <source>
        <dbReference type="SAM" id="Phobius"/>
    </source>
</evidence>
<evidence type="ECO:0000313" key="7">
    <source>
        <dbReference type="Proteomes" id="UP000678499"/>
    </source>
</evidence>
<evidence type="ECO:0000256" key="4">
    <source>
        <dbReference type="ARBA" id="ARBA00023136"/>
    </source>
</evidence>
<proteinExistence type="predicted"/>
<evidence type="ECO:0000256" key="2">
    <source>
        <dbReference type="ARBA" id="ARBA00022692"/>
    </source>
</evidence>
<dbReference type="AlphaFoldDB" id="A0A7R9GA44"/>
<comment type="subcellular location">
    <subcellularLocation>
        <location evidence="1">Membrane</location>
        <topology evidence="1">Multi-pass membrane protein</topology>
    </subcellularLocation>
</comment>
<name>A0A7R9GA44_9CRUS</name>
<sequence length="231" mass="25322">MLRCVNGTSYVVRRWLTVHAVKMSSTDVSLSAVKQLVSKMDATDRAQLLQDLQRLHADELIADYQGKLASVRWRSRLGRPSKVNEELHSNPTGQFCEVPGDYIDFKIGVVFGFSTMAAAALGNTISDVAGIGSAWYVENIAVKIGVPAPTLSRIQTDMKSARFTANFWKPTERPYDAVVLQFGLQHIGRNLPCIVVGRALGVTIGCLLGMIPLLFLPTKSKEDDVTDDARA</sequence>
<dbReference type="InterPro" id="IPR019537">
    <property type="entry name" value="TMEM65"/>
</dbReference>
<reference evidence="6" key="1">
    <citation type="submission" date="2020-11" db="EMBL/GenBank/DDBJ databases">
        <authorList>
            <person name="Tran Van P."/>
        </authorList>
    </citation>
    <scope>NUCLEOTIDE SEQUENCE</scope>
</reference>
<dbReference type="OrthoDB" id="430821at2759"/>
<dbReference type="PANTHER" id="PTHR21706">
    <property type="entry name" value="TRANSMEMBRANE PROTEIN 65"/>
    <property type="match status" value="1"/>
</dbReference>
<dbReference type="GO" id="GO:0005739">
    <property type="term" value="C:mitochondrion"/>
    <property type="evidence" value="ECO:0007669"/>
    <property type="project" value="TreeGrafter"/>
</dbReference>
<gene>
    <name evidence="6" type="ORF">NMOB1V02_LOCUS2618</name>
</gene>
<evidence type="ECO:0008006" key="8">
    <source>
        <dbReference type="Google" id="ProtNLM"/>
    </source>
</evidence>
<feature type="transmembrane region" description="Helical" evidence="5">
    <location>
        <begin position="195"/>
        <end position="216"/>
    </location>
</feature>
<accession>A0A7R9GA44</accession>
<organism evidence="6">
    <name type="scientific">Notodromas monacha</name>
    <dbReference type="NCBI Taxonomy" id="399045"/>
    <lineage>
        <taxon>Eukaryota</taxon>
        <taxon>Metazoa</taxon>
        <taxon>Ecdysozoa</taxon>
        <taxon>Arthropoda</taxon>
        <taxon>Crustacea</taxon>
        <taxon>Oligostraca</taxon>
        <taxon>Ostracoda</taxon>
        <taxon>Podocopa</taxon>
        <taxon>Podocopida</taxon>
        <taxon>Cypridocopina</taxon>
        <taxon>Cypridoidea</taxon>
        <taxon>Cyprididae</taxon>
        <taxon>Notodromas</taxon>
    </lineage>
</organism>
<keyword evidence="2 5" id="KW-0812">Transmembrane</keyword>
<dbReference type="PANTHER" id="PTHR21706:SF15">
    <property type="entry name" value="TRANSMEMBRANE PROTEIN 65"/>
    <property type="match status" value="1"/>
</dbReference>
<evidence type="ECO:0000256" key="3">
    <source>
        <dbReference type="ARBA" id="ARBA00022989"/>
    </source>
</evidence>
<evidence type="ECO:0000256" key="1">
    <source>
        <dbReference type="ARBA" id="ARBA00004141"/>
    </source>
</evidence>
<protein>
    <recommendedName>
        <fullName evidence="8">Transmembrane protein 65</fullName>
    </recommendedName>
</protein>